<feature type="domain" description="Helicase C-terminal" evidence="6">
    <location>
        <begin position="372"/>
        <end position="571"/>
    </location>
</feature>
<evidence type="ECO:0000256" key="2">
    <source>
        <dbReference type="ARBA" id="ARBA00022801"/>
    </source>
</evidence>
<dbReference type="Gene3D" id="3.40.50.300">
    <property type="entry name" value="P-loop containing nucleotide triphosphate hydrolases"/>
    <property type="match status" value="2"/>
</dbReference>
<keyword evidence="1" id="KW-0547">Nucleotide-binding</keyword>
<dbReference type="InterPro" id="IPR027417">
    <property type="entry name" value="P-loop_NTPase"/>
</dbReference>
<dbReference type="Pfam" id="PF00270">
    <property type="entry name" value="DEAD"/>
    <property type="match status" value="1"/>
</dbReference>
<dbReference type="SMART" id="SM00490">
    <property type="entry name" value="HELICc"/>
    <property type="match status" value="1"/>
</dbReference>
<dbReference type="SUPFAM" id="SSF52540">
    <property type="entry name" value="P-loop containing nucleoside triphosphate hydrolases"/>
    <property type="match status" value="1"/>
</dbReference>
<dbReference type="GO" id="GO:0004386">
    <property type="term" value="F:helicase activity"/>
    <property type="evidence" value="ECO:0007669"/>
    <property type="project" value="UniProtKB-KW"/>
</dbReference>
<keyword evidence="8" id="KW-1185">Reference proteome</keyword>
<evidence type="ECO:0000259" key="6">
    <source>
        <dbReference type="PROSITE" id="PS51194"/>
    </source>
</evidence>
<evidence type="ECO:0000256" key="4">
    <source>
        <dbReference type="ARBA" id="ARBA00022840"/>
    </source>
</evidence>
<keyword evidence="2" id="KW-0378">Hydrolase</keyword>
<gene>
    <name evidence="7" type="ORF">K1Y79_04320</name>
</gene>
<reference evidence="7 8" key="1">
    <citation type="submission" date="2021-08" db="EMBL/GenBank/DDBJ databases">
        <title>The genome sequence of Chitinophaga sp. B61.</title>
        <authorList>
            <person name="Zhang X."/>
        </authorList>
    </citation>
    <scope>NUCLEOTIDE SEQUENCE [LARGE SCALE GENOMIC DNA]</scope>
    <source>
        <strain evidence="7 8">B61</strain>
    </source>
</reference>
<sequence length="841" mass="95264">MEQNEIIKELLSIEHRNVAIQLKLVDQAPLMISDTLLYKTVSLLNELSLSKDRQWNTTIVTLSAILWSYRQPHWSGVREFLMVLFSRIGFAPTTAMFDGDFDLSSSRYSGLSSFFNQLSVVANQAKNTVVVDNDSYILTDFQFSVWEKMESSRVVGISAPTSAGKSFVIALKAVELLKRKNGDLVYVVPTLSLVSQVSLDFRKLLRRHQMSGYDILNTYSGRVNNKNAIYILTQEKAIAAFSHAESPFENLRIIVVDEIQNVERVASEDDQRSKTLYDMIIEFKQNATADHIVFAGPRINNIGKLGSDLIGFKCNQEEVNNSPVGNITYSLLKKQKKIFFKQYTVIQKEPASIEISASVTVPKTGAIYDEDFHRALLLFVQSLGDGAKNIIFSPTPDQAEKTAEYLYENNEGVGTEIELGTLSKYLQDTVHKAYDLTRLVQNRVVYHHGRLPHHVRRVIERAINDKLIDNVVCTTTLMQGVNLPAQNVIVRNPNLFIKKKPDYSPMLSHYEMANLRGRAGRLMKDFIGRTFVLNEESFAEENTGGALFADASKEIQSGYGAVYQTYQNDIMSDLAQVRPVEYGNKEYGFLLTYLRQMAIRYPESFVARLKDVNIEISPEEVDILKGGLAALSVPAAVCIKNRYWDPIVLDQLYKQRTRFSLPTAANEGGIAYSLVRAVDRMRELAPEYASRYFDVQNARGRGPQLLTQASILAESWLKEKSLARILNTDYYNQDPSRISDAIERLQGKISYGLPMLLQPIYDIKHPDSSFLRFLETGAFRPVTRKLIERSIPRETAIFLATNYFSSVSSSELDIESDILPVLRNVAPKLDYWIRVQLEVVL</sequence>
<dbReference type="PROSITE" id="PS51192">
    <property type="entry name" value="HELICASE_ATP_BIND_1"/>
    <property type="match status" value="1"/>
</dbReference>
<dbReference type="PANTHER" id="PTHR47961">
    <property type="entry name" value="DNA POLYMERASE THETA, PUTATIVE (AFU_ORTHOLOGUE AFUA_1G05260)-RELATED"/>
    <property type="match status" value="1"/>
</dbReference>
<protein>
    <submittedName>
        <fullName evidence="7">DEAD/DEAH box helicase</fullName>
    </submittedName>
</protein>
<dbReference type="EMBL" id="JAICCF010000001">
    <property type="protein sequence ID" value="MBW8683551.1"/>
    <property type="molecule type" value="Genomic_DNA"/>
</dbReference>
<dbReference type="PROSITE" id="PS51194">
    <property type="entry name" value="HELICASE_CTER"/>
    <property type="match status" value="1"/>
</dbReference>
<dbReference type="Proteomes" id="UP000812961">
    <property type="component" value="Unassembled WGS sequence"/>
</dbReference>
<evidence type="ECO:0000313" key="8">
    <source>
        <dbReference type="Proteomes" id="UP000812961"/>
    </source>
</evidence>
<dbReference type="InterPro" id="IPR001650">
    <property type="entry name" value="Helicase_C-like"/>
</dbReference>
<evidence type="ECO:0000256" key="1">
    <source>
        <dbReference type="ARBA" id="ARBA00022741"/>
    </source>
</evidence>
<dbReference type="InterPro" id="IPR050474">
    <property type="entry name" value="Hel308_SKI2-like"/>
</dbReference>
<evidence type="ECO:0000313" key="7">
    <source>
        <dbReference type="EMBL" id="MBW8683551.1"/>
    </source>
</evidence>
<dbReference type="RefSeq" id="WP_220248768.1">
    <property type="nucleotide sequence ID" value="NZ_JAICCF010000001.1"/>
</dbReference>
<organism evidence="7 8">
    <name type="scientific">Chitinophaga rhizophila</name>
    <dbReference type="NCBI Taxonomy" id="2866212"/>
    <lineage>
        <taxon>Bacteria</taxon>
        <taxon>Pseudomonadati</taxon>
        <taxon>Bacteroidota</taxon>
        <taxon>Chitinophagia</taxon>
        <taxon>Chitinophagales</taxon>
        <taxon>Chitinophagaceae</taxon>
        <taxon>Chitinophaga</taxon>
    </lineage>
</organism>
<dbReference type="InterPro" id="IPR011545">
    <property type="entry name" value="DEAD/DEAH_box_helicase_dom"/>
</dbReference>
<evidence type="ECO:0000259" key="5">
    <source>
        <dbReference type="PROSITE" id="PS51192"/>
    </source>
</evidence>
<evidence type="ECO:0000256" key="3">
    <source>
        <dbReference type="ARBA" id="ARBA00022806"/>
    </source>
</evidence>
<dbReference type="InterPro" id="IPR014001">
    <property type="entry name" value="Helicase_ATP-bd"/>
</dbReference>
<comment type="caution">
    <text evidence="7">The sequence shown here is derived from an EMBL/GenBank/DDBJ whole genome shotgun (WGS) entry which is preliminary data.</text>
</comment>
<accession>A0ABS7G831</accession>
<name>A0ABS7G831_9BACT</name>
<dbReference type="SMART" id="SM00487">
    <property type="entry name" value="DEXDc"/>
    <property type="match status" value="1"/>
</dbReference>
<proteinExistence type="predicted"/>
<keyword evidence="4" id="KW-0067">ATP-binding</keyword>
<dbReference type="PANTHER" id="PTHR47961:SF6">
    <property type="entry name" value="DNA-DIRECTED DNA POLYMERASE"/>
    <property type="match status" value="1"/>
</dbReference>
<keyword evidence="3 7" id="KW-0347">Helicase</keyword>
<feature type="domain" description="Helicase ATP-binding" evidence="5">
    <location>
        <begin position="146"/>
        <end position="414"/>
    </location>
</feature>